<reference evidence="2 3" key="1">
    <citation type="journal article" date="2013" name="Genome Biol.">
        <title>The genome sequence of the most widely cultivated cacao type and its use to identify candidate genes regulating pod color.</title>
        <authorList>
            <person name="Motamayor J.C."/>
            <person name="Mockaitis K."/>
            <person name="Schmutz J."/>
            <person name="Haiminen N."/>
            <person name="Iii D.L."/>
            <person name="Cornejo O."/>
            <person name="Findley S.D."/>
            <person name="Zheng P."/>
            <person name="Utro F."/>
            <person name="Royaert S."/>
            <person name="Saski C."/>
            <person name="Jenkins J."/>
            <person name="Podicheti R."/>
            <person name="Zhao M."/>
            <person name="Scheffler B.E."/>
            <person name="Stack J.C."/>
            <person name="Feltus F.A."/>
            <person name="Mustiga G.M."/>
            <person name="Amores F."/>
            <person name="Phillips W."/>
            <person name="Marelli J.P."/>
            <person name="May G.D."/>
            <person name="Shapiro H."/>
            <person name="Ma J."/>
            <person name="Bustamante C.D."/>
            <person name="Schnell R.J."/>
            <person name="Main D."/>
            <person name="Gilbert D."/>
            <person name="Parida L."/>
            <person name="Kuhn D.N."/>
        </authorList>
    </citation>
    <scope>NUCLEOTIDE SEQUENCE [LARGE SCALE GENOMIC DNA]</scope>
    <source>
        <strain evidence="3">cv. Matina 1-6</strain>
    </source>
</reference>
<dbReference type="AlphaFoldDB" id="A0A061G830"/>
<organism evidence="2 3">
    <name type="scientific">Theobroma cacao</name>
    <name type="common">Cacao</name>
    <name type="synonym">Cocoa</name>
    <dbReference type="NCBI Taxonomy" id="3641"/>
    <lineage>
        <taxon>Eukaryota</taxon>
        <taxon>Viridiplantae</taxon>
        <taxon>Streptophyta</taxon>
        <taxon>Embryophyta</taxon>
        <taxon>Tracheophyta</taxon>
        <taxon>Spermatophyta</taxon>
        <taxon>Magnoliopsida</taxon>
        <taxon>eudicotyledons</taxon>
        <taxon>Gunneridae</taxon>
        <taxon>Pentapetalae</taxon>
        <taxon>rosids</taxon>
        <taxon>malvids</taxon>
        <taxon>Malvales</taxon>
        <taxon>Malvaceae</taxon>
        <taxon>Byttnerioideae</taxon>
        <taxon>Theobroma</taxon>
    </lineage>
</organism>
<sequence length="294" mass="32560">MFPSCMFLVSVFVALMNLKFLPMDIPPPFETHSVIMAMFVITILVYAANFRNSFFHEVISKYISVVSASLGPTLLAFVLFPGYLGRLILLLWAIYFVKLTYDVCRKRHSISSVPNFLNQLLGPGGPSNEENIPCFTSSNSATASNHKHAILSFLIAALLALLPLKFHPMNTSAAVFDTHRAILSKFLITTLVYAVVLAIEINLGTNNSPYHLIVSKISLLLGSLGAACLLLILVRGLGYVTLLIWALFLVKLIYEACQSLHQLYRAISFASDLFNGLGRSRGGYQNERRIMLPV</sequence>
<evidence type="ECO:0000313" key="3">
    <source>
        <dbReference type="Proteomes" id="UP000026915"/>
    </source>
</evidence>
<dbReference type="PANTHER" id="PTHR34115">
    <property type="entry name" value="PROTEIN, PUTATIVE-RELATED"/>
    <property type="match status" value="1"/>
</dbReference>
<accession>A0A061G830</accession>
<evidence type="ECO:0000313" key="2">
    <source>
        <dbReference type="EMBL" id="EOY25711.1"/>
    </source>
</evidence>
<dbReference type="HOGENOM" id="CLU_948020_0_0_1"/>
<evidence type="ECO:0000256" key="1">
    <source>
        <dbReference type="SAM" id="Phobius"/>
    </source>
</evidence>
<feature type="transmembrane region" description="Helical" evidence="1">
    <location>
        <begin position="186"/>
        <end position="203"/>
    </location>
</feature>
<dbReference type="InParanoid" id="A0A061G830"/>
<protein>
    <submittedName>
        <fullName evidence="2">Uncharacterized protein</fullName>
    </submittedName>
</protein>
<dbReference type="Proteomes" id="UP000026915">
    <property type="component" value="Chromosome 6"/>
</dbReference>
<dbReference type="STRING" id="3641.A0A061G830"/>
<dbReference type="Gramene" id="EOY25711">
    <property type="protein sequence ID" value="EOY25711"/>
    <property type="gene ID" value="TCM_027089"/>
</dbReference>
<keyword evidence="1" id="KW-1133">Transmembrane helix</keyword>
<name>A0A061G830_THECC</name>
<feature type="transmembrane region" description="Helical" evidence="1">
    <location>
        <begin position="149"/>
        <end position="166"/>
    </location>
</feature>
<proteinExistence type="predicted"/>
<keyword evidence="1" id="KW-0812">Transmembrane</keyword>
<gene>
    <name evidence="2" type="ORF">TCM_027089</name>
</gene>
<keyword evidence="3" id="KW-1185">Reference proteome</keyword>
<feature type="transmembrane region" description="Helical" evidence="1">
    <location>
        <begin position="86"/>
        <end position="104"/>
    </location>
</feature>
<feature type="transmembrane region" description="Helical" evidence="1">
    <location>
        <begin position="210"/>
        <end position="233"/>
    </location>
</feature>
<dbReference type="PANTHER" id="PTHR34115:SF13">
    <property type="entry name" value="RPB1A"/>
    <property type="match status" value="1"/>
</dbReference>
<dbReference type="EMBL" id="CM001884">
    <property type="protein sequence ID" value="EOY25711.1"/>
    <property type="molecule type" value="Genomic_DNA"/>
</dbReference>
<dbReference type="InterPro" id="IPR053258">
    <property type="entry name" value="Ca-permeable_cation_channel"/>
</dbReference>
<feature type="transmembrane region" description="Helical" evidence="1">
    <location>
        <begin position="32"/>
        <end position="50"/>
    </location>
</feature>
<keyword evidence="1" id="KW-0472">Membrane</keyword>
<dbReference type="OMA" id="AAWETEH"/>